<protein>
    <recommendedName>
        <fullName evidence="3">CobQ/CobB/MinD/ParA nucleotide binding domain-containing protein</fullName>
    </recommendedName>
</protein>
<dbReference type="InterPro" id="IPR027417">
    <property type="entry name" value="P-loop_NTPase"/>
</dbReference>
<organism evidence="1 2">
    <name type="scientific">Candidatus Schekmanbacteria bacterium RBG_13_48_7</name>
    <dbReference type="NCBI Taxonomy" id="1817878"/>
    <lineage>
        <taxon>Bacteria</taxon>
        <taxon>Candidatus Schekmaniibacteriota</taxon>
    </lineage>
</organism>
<comment type="caution">
    <text evidence="1">The sequence shown here is derived from an EMBL/GenBank/DDBJ whole genome shotgun (WGS) entry which is preliminary data.</text>
</comment>
<dbReference type="EMBL" id="MGDD01000026">
    <property type="protein sequence ID" value="OGL48894.1"/>
    <property type="molecule type" value="Genomic_DNA"/>
</dbReference>
<evidence type="ECO:0008006" key="3">
    <source>
        <dbReference type="Google" id="ProtNLM"/>
    </source>
</evidence>
<proteinExistence type="predicted"/>
<dbReference type="SUPFAM" id="SSF52540">
    <property type="entry name" value="P-loop containing nucleoside triphosphate hydrolases"/>
    <property type="match status" value="1"/>
</dbReference>
<evidence type="ECO:0000313" key="1">
    <source>
        <dbReference type="EMBL" id="OGL48894.1"/>
    </source>
</evidence>
<dbReference type="AlphaFoldDB" id="A0A1F7S6K3"/>
<name>A0A1F7S6K3_9BACT</name>
<sequence>MIPDKRLFIITGNYGSGKTEFSVNFIKQLSTQTSITPTIVDMDIVNPYFRSREAVTLLEKMGVRVVAPRGSQSFADLPIVLPEVKGALRNINIFVLLDVGGDAEGARVLSSFHDSFEKIHNEYEMLFVSNARRPFTENAAGTLKILRDIEETSQLKVTGLIANTHLIDETTPEIIKQGFEITSEISQLTGLPIHYLVVHRRFRNSFGEMYKGIKLFYIDRIMLPPWKTDEAVGSGNFNLRHKAFDT</sequence>
<gene>
    <name evidence="1" type="ORF">A2161_11825</name>
</gene>
<evidence type="ECO:0000313" key="2">
    <source>
        <dbReference type="Proteomes" id="UP000179266"/>
    </source>
</evidence>
<reference evidence="1 2" key="1">
    <citation type="journal article" date="2016" name="Nat. Commun.">
        <title>Thousands of microbial genomes shed light on interconnected biogeochemical processes in an aquifer system.</title>
        <authorList>
            <person name="Anantharaman K."/>
            <person name="Brown C.T."/>
            <person name="Hug L.A."/>
            <person name="Sharon I."/>
            <person name="Castelle C.J."/>
            <person name="Probst A.J."/>
            <person name="Thomas B.C."/>
            <person name="Singh A."/>
            <person name="Wilkins M.J."/>
            <person name="Karaoz U."/>
            <person name="Brodie E.L."/>
            <person name="Williams K.H."/>
            <person name="Hubbard S.S."/>
            <person name="Banfield J.F."/>
        </authorList>
    </citation>
    <scope>NUCLEOTIDE SEQUENCE [LARGE SCALE GENOMIC DNA]</scope>
</reference>
<dbReference type="Proteomes" id="UP000179266">
    <property type="component" value="Unassembled WGS sequence"/>
</dbReference>
<accession>A0A1F7S6K3</accession>